<dbReference type="CDD" id="cd04496">
    <property type="entry name" value="SSB_OBF"/>
    <property type="match status" value="1"/>
</dbReference>
<evidence type="ECO:0000313" key="5">
    <source>
        <dbReference type="EMBL" id="SJM63815.1"/>
    </source>
</evidence>
<evidence type="ECO:0000256" key="3">
    <source>
        <dbReference type="RuleBase" id="RU000524"/>
    </source>
</evidence>
<dbReference type="SUPFAM" id="SSF50249">
    <property type="entry name" value="Nucleic acid-binding proteins"/>
    <property type="match status" value="1"/>
</dbReference>
<dbReference type="AlphaFoldDB" id="A0A1R4G6W5"/>
<reference evidence="5 6" key="1">
    <citation type="submission" date="2017-02" db="EMBL/GenBank/DDBJ databases">
        <authorList>
            <person name="Peterson S.W."/>
        </authorList>
    </citation>
    <scope>NUCLEOTIDE SEQUENCE [LARGE SCALE GENOMIC DNA]</scope>
    <source>
        <strain evidence="5 6">LMG 22410</strain>
    </source>
</reference>
<proteinExistence type="predicted"/>
<organism evidence="5 6">
    <name type="scientific">Agrococcus casei LMG 22410</name>
    <dbReference type="NCBI Taxonomy" id="1255656"/>
    <lineage>
        <taxon>Bacteria</taxon>
        <taxon>Bacillati</taxon>
        <taxon>Actinomycetota</taxon>
        <taxon>Actinomycetes</taxon>
        <taxon>Micrococcales</taxon>
        <taxon>Microbacteriaceae</taxon>
        <taxon>Agrococcus</taxon>
    </lineage>
</organism>
<name>A0A1R4G6W5_9MICO</name>
<dbReference type="GO" id="GO:0003697">
    <property type="term" value="F:single-stranded DNA binding"/>
    <property type="evidence" value="ECO:0007669"/>
    <property type="project" value="InterPro"/>
</dbReference>
<evidence type="ECO:0000256" key="4">
    <source>
        <dbReference type="SAM" id="MobiDB-lite"/>
    </source>
</evidence>
<dbReference type="PROSITE" id="PS50935">
    <property type="entry name" value="SSB"/>
    <property type="match status" value="1"/>
</dbReference>
<accession>A0A1R4G6W5</accession>
<dbReference type="InterPro" id="IPR000424">
    <property type="entry name" value="Primosome_PriB/ssb"/>
</dbReference>
<dbReference type="InterPro" id="IPR011344">
    <property type="entry name" value="ssDNA-bd"/>
</dbReference>
<dbReference type="InterPro" id="IPR012340">
    <property type="entry name" value="NA-bd_OB-fold"/>
</dbReference>
<gene>
    <name evidence="5" type="ORF">CZ674_09370</name>
</gene>
<dbReference type="Pfam" id="PF00436">
    <property type="entry name" value="SSB"/>
    <property type="match status" value="1"/>
</dbReference>
<evidence type="ECO:0000256" key="2">
    <source>
        <dbReference type="PROSITE-ProRule" id="PRU00252"/>
    </source>
</evidence>
<sequence length="169" mass="18012">MRTMVHMNDIITVVGNAASDPESIETSTGKALTKVRVASTARRYNPSTQQWEDSGTNWYTVRAWGRLAEHLRASVQKGMQLVVQGRLKIDVRKGDTATFTNIDIDADTVGVSLQFGTVRFQRSAGQQQSPQAPEPQGAASSGGDSSQQSAAYANAGAGGGMSGSEYLPF</sequence>
<keyword evidence="1 2" id="KW-0238">DNA-binding</keyword>
<dbReference type="NCBIfam" id="TIGR00621">
    <property type="entry name" value="ssb"/>
    <property type="match status" value="1"/>
</dbReference>
<keyword evidence="6" id="KW-1185">Reference proteome</keyword>
<dbReference type="Gene3D" id="2.40.50.140">
    <property type="entry name" value="Nucleic acid-binding proteins"/>
    <property type="match status" value="1"/>
</dbReference>
<protein>
    <recommendedName>
        <fullName evidence="3">Single-stranded DNA-binding protein</fullName>
    </recommendedName>
</protein>
<feature type="compositionally biased region" description="Low complexity" evidence="4">
    <location>
        <begin position="136"/>
        <end position="155"/>
    </location>
</feature>
<feature type="region of interest" description="Disordered" evidence="4">
    <location>
        <begin position="121"/>
        <end position="169"/>
    </location>
</feature>
<evidence type="ECO:0000256" key="1">
    <source>
        <dbReference type="ARBA" id="ARBA00023125"/>
    </source>
</evidence>
<dbReference type="EMBL" id="FUHU01000038">
    <property type="protein sequence ID" value="SJM63815.1"/>
    <property type="molecule type" value="Genomic_DNA"/>
</dbReference>
<dbReference type="Proteomes" id="UP000195787">
    <property type="component" value="Unassembled WGS sequence"/>
</dbReference>
<dbReference type="GO" id="GO:0006260">
    <property type="term" value="P:DNA replication"/>
    <property type="evidence" value="ECO:0007669"/>
    <property type="project" value="InterPro"/>
</dbReference>
<evidence type="ECO:0000313" key="6">
    <source>
        <dbReference type="Proteomes" id="UP000195787"/>
    </source>
</evidence>